<evidence type="ECO:0000313" key="3">
    <source>
        <dbReference type="Proteomes" id="UP000605848"/>
    </source>
</evidence>
<sequence>MSEAEQQAKDMRRLLAKAEQQIRKLQEKVADQKQQIRELQSHVKHDDSLAAEREELKAEIVDLKGEVKELTRANREHVEKVDALRDENTRLKAGAKVQSPSKRATQAEVRGLPQPLLS</sequence>
<dbReference type="RefSeq" id="WP_202065301.1">
    <property type="nucleotide sequence ID" value="NZ_JAEQMY010000112.1"/>
</dbReference>
<comment type="caution">
    <text evidence="2">The sequence shown here is derived from an EMBL/GenBank/DDBJ whole genome shotgun (WGS) entry which is preliminary data.</text>
</comment>
<keyword evidence="3" id="KW-1185">Reference proteome</keyword>
<gene>
    <name evidence="2" type="ORF">JKG68_28150</name>
</gene>
<accession>A0A936ZNF3</accession>
<proteinExistence type="predicted"/>
<reference evidence="2" key="1">
    <citation type="submission" date="2021-01" db="EMBL/GenBank/DDBJ databases">
        <title>Microvirga sp.</title>
        <authorList>
            <person name="Kim M.K."/>
        </authorList>
    </citation>
    <scope>NUCLEOTIDE SEQUENCE</scope>
    <source>
        <strain evidence="2">5420S-16</strain>
    </source>
</reference>
<protein>
    <submittedName>
        <fullName evidence="2">Uncharacterized protein</fullName>
    </submittedName>
</protein>
<evidence type="ECO:0000256" key="1">
    <source>
        <dbReference type="SAM" id="MobiDB-lite"/>
    </source>
</evidence>
<dbReference type="Proteomes" id="UP000605848">
    <property type="component" value="Unassembled WGS sequence"/>
</dbReference>
<feature type="region of interest" description="Disordered" evidence="1">
    <location>
        <begin position="84"/>
        <end position="118"/>
    </location>
</feature>
<name>A0A936ZNF3_9HYPH</name>
<dbReference type="Gene3D" id="1.10.287.1490">
    <property type="match status" value="1"/>
</dbReference>
<evidence type="ECO:0000313" key="2">
    <source>
        <dbReference type="EMBL" id="MBL0407783.1"/>
    </source>
</evidence>
<organism evidence="2 3">
    <name type="scientific">Microvirga aerilata</name>
    <dbReference type="NCBI Taxonomy" id="670292"/>
    <lineage>
        <taxon>Bacteria</taxon>
        <taxon>Pseudomonadati</taxon>
        <taxon>Pseudomonadota</taxon>
        <taxon>Alphaproteobacteria</taxon>
        <taxon>Hyphomicrobiales</taxon>
        <taxon>Methylobacteriaceae</taxon>
        <taxon>Microvirga</taxon>
    </lineage>
</organism>
<dbReference type="AlphaFoldDB" id="A0A936ZNF3"/>
<dbReference type="EMBL" id="JAEQMY010000112">
    <property type="protein sequence ID" value="MBL0407783.1"/>
    <property type="molecule type" value="Genomic_DNA"/>
</dbReference>